<dbReference type="InterPro" id="IPR029063">
    <property type="entry name" value="SAM-dependent_MTases_sf"/>
</dbReference>
<dbReference type="InterPro" id="IPR005299">
    <property type="entry name" value="MeTrfase_7"/>
</dbReference>
<dbReference type="Gene3D" id="3.40.50.150">
    <property type="entry name" value="Vaccinia Virus protein VP39"/>
    <property type="match status" value="1"/>
</dbReference>
<dbReference type="SUPFAM" id="SSF53335">
    <property type="entry name" value="S-adenosyl-L-methionine-dependent methyltransferases"/>
    <property type="match status" value="1"/>
</dbReference>
<dbReference type="GO" id="GO:0046872">
    <property type="term" value="F:metal ion binding"/>
    <property type="evidence" value="ECO:0007669"/>
    <property type="project" value="UniProtKB-KW"/>
</dbReference>
<evidence type="ECO:0000313" key="4">
    <source>
        <dbReference type="Proteomes" id="UP001519460"/>
    </source>
</evidence>
<dbReference type="EMBL" id="JACVVK020000359">
    <property type="protein sequence ID" value="KAK7477034.1"/>
    <property type="molecule type" value="Genomic_DNA"/>
</dbReference>
<accession>A0ABD0JPV0</accession>
<proteinExistence type="predicted"/>
<keyword evidence="1" id="KW-0479">Metal-binding</keyword>
<dbReference type="Pfam" id="PF03492">
    <property type="entry name" value="Methyltransf_7"/>
    <property type="match status" value="2"/>
</dbReference>
<evidence type="ECO:0000256" key="2">
    <source>
        <dbReference type="ARBA" id="ARBA00022842"/>
    </source>
</evidence>
<evidence type="ECO:0000256" key="1">
    <source>
        <dbReference type="ARBA" id="ARBA00022723"/>
    </source>
</evidence>
<sequence>MTSVPHSHIPYGESGSGHYGNWLARQEAANIAAVKDQIMKAVGGTSRYLKDGQAVGKRVRKKNFETDFCETILKEANEFERTRANNQIWFVAESIPVRQPGDVFTIGDYGTADGSASIPLIREIIELVRGTKGNVQIQVVYEDQPSNDFNSLFKRLQGLIPDPPTYLHEFKDVFVLASGTSFYHQIVPDNSADLLMSFMAAHWMSEAAVIEESITFFMPSAERKRFEIIESEIWMEECPTKFQDSFHRFPNANEAERKLVAAQGAKDWEAFLLLRAKELKSGGVLIVSTPSEDPEMKQQGVRHCNQGFEEGMLNMWRRMRDEGKITNEEFVNTNFNRCTRYLEEYKAPFVDVNSAVYKAGLRLISAQQVLIHCLAQTACQQKLEKEGVDDRKTWAKAVAQQNRCWSNSSFIRGLSNTRTESEKEALMDEMYSRLEAEVAMQDPKVFKNGYLVGYVFARKE</sequence>
<keyword evidence="2" id="KW-0460">Magnesium</keyword>
<dbReference type="Proteomes" id="UP001519460">
    <property type="component" value="Unassembled WGS sequence"/>
</dbReference>
<reference evidence="3 4" key="1">
    <citation type="journal article" date="2023" name="Sci. Data">
        <title>Genome assembly of the Korean intertidal mud-creeper Batillaria attramentaria.</title>
        <authorList>
            <person name="Patra A.K."/>
            <person name="Ho P.T."/>
            <person name="Jun S."/>
            <person name="Lee S.J."/>
            <person name="Kim Y."/>
            <person name="Won Y.J."/>
        </authorList>
    </citation>
    <scope>NUCLEOTIDE SEQUENCE [LARGE SCALE GENOMIC DNA]</scope>
    <source>
        <strain evidence="3">Wonlab-2016</strain>
    </source>
</reference>
<organism evidence="3 4">
    <name type="scientific">Batillaria attramentaria</name>
    <dbReference type="NCBI Taxonomy" id="370345"/>
    <lineage>
        <taxon>Eukaryota</taxon>
        <taxon>Metazoa</taxon>
        <taxon>Spiralia</taxon>
        <taxon>Lophotrochozoa</taxon>
        <taxon>Mollusca</taxon>
        <taxon>Gastropoda</taxon>
        <taxon>Caenogastropoda</taxon>
        <taxon>Sorbeoconcha</taxon>
        <taxon>Cerithioidea</taxon>
        <taxon>Batillariidae</taxon>
        <taxon>Batillaria</taxon>
    </lineage>
</organism>
<dbReference type="AlphaFoldDB" id="A0ABD0JPV0"/>
<keyword evidence="4" id="KW-1185">Reference proteome</keyword>
<dbReference type="InterPro" id="IPR042086">
    <property type="entry name" value="MeTrfase_capping"/>
</dbReference>
<evidence type="ECO:0000313" key="3">
    <source>
        <dbReference type="EMBL" id="KAK7477034.1"/>
    </source>
</evidence>
<protein>
    <submittedName>
        <fullName evidence="3">Uncharacterized protein</fullName>
    </submittedName>
</protein>
<comment type="caution">
    <text evidence="3">The sequence shown here is derived from an EMBL/GenBank/DDBJ whole genome shotgun (WGS) entry which is preliminary data.</text>
</comment>
<gene>
    <name evidence="3" type="ORF">BaRGS_00031714</name>
</gene>
<dbReference type="PANTHER" id="PTHR31009">
    <property type="entry name" value="S-ADENOSYL-L-METHIONINE:CARBOXYL METHYLTRANSFERASE FAMILY PROTEIN"/>
    <property type="match status" value="1"/>
</dbReference>
<name>A0ABD0JPV0_9CAEN</name>
<dbReference type="Gene3D" id="1.10.1200.270">
    <property type="entry name" value="Methyltransferase, alpha-helical capping domain"/>
    <property type="match status" value="1"/>
</dbReference>